<dbReference type="InterPro" id="IPR000782">
    <property type="entry name" value="FAS1_domain"/>
</dbReference>
<protein>
    <submittedName>
        <fullName evidence="2">Fasciclin domain-containing protein</fullName>
    </submittedName>
</protein>
<dbReference type="EMBL" id="JAPDPI010000049">
    <property type="protein sequence ID" value="MCW3807522.1"/>
    <property type="molecule type" value="Genomic_DNA"/>
</dbReference>
<keyword evidence="3" id="KW-1185">Reference proteome</keyword>
<evidence type="ECO:0000259" key="1">
    <source>
        <dbReference type="PROSITE" id="PS50213"/>
    </source>
</evidence>
<dbReference type="InterPro" id="IPR036378">
    <property type="entry name" value="FAS1_dom_sf"/>
</dbReference>
<dbReference type="PANTHER" id="PTHR10900">
    <property type="entry name" value="PERIOSTIN-RELATED"/>
    <property type="match status" value="1"/>
</dbReference>
<evidence type="ECO:0000313" key="3">
    <source>
        <dbReference type="Proteomes" id="UP001207408"/>
    </source>
</evidence>
<organism evidence="2 3">
    <name type="scientific">Plebeiibacterium marinum</name>
    <dbReference type="NCBI Taxonomy" id="2992111"/>
    <lineage>
        <taxon>Bacteria</taxon>
        <taxon>Pseudomonadati</taxon>
        <taxon>Bacteroidota</taxon>
        <taxon>Bacteroidia</taxon>
        <taxon>Marinilabiliales</taxon>
        <taxon>Marinilabiliaceae</taxon>
        <taxon>Plebeiibacterium</taxon>
    </lineage>
</organism>
<reference evidence="2" key="1">
    <citation type="submission" date="2022-10" db="EMBL/GenBank/DDBJ databases">
        <authorList>
            <person name="Yu W.X."/>
        </authorList>
    </citation>
    <scope>NUCLEOTIDE SEQUENCE</scope>
    <source>
        <strain evidence="2">D04</strain>
    </source>
</reference>
<dbReference type="RefSeq" id="WP_301201941.1">
    <property type="nucleotide sequence ID" value="NZ_JAPDPI010000049.1"/>
</dbReference>
<dbReference type="PROSITE" id="PS50213">
    <property type="entry name" value="FAS1"/>
    <property type="match status" value="1"/>
</dbReference>
<dbReference type="Gene3D" id="2.30.180.10">
    <property type="entry name" value="FAS1 domain"/>
    <property type="match status" value="1"/>
</dbReference>
<dbReference type="SUPFAM" id="SSF82153">
    <property type="entry name" value="FAS1 domain"/>
    <property type="match status" value="1"/>
</dbReference>
<dbReference type="AlphaFoldDB" id="A0AAE3MH21"/>
<comment type="caution">
    <text evidence="2">The sequence shown here is derived from an EMBL/GenBank/DDBJ whole genome shotgun (WGS) entry which is preliminary data.</text>
</comment>
<sequence length="513" mass="58117">MKQKYFYKTLHLVAFIGILNLIGCTDKWDEHYDPSSMELSNQTLTEYINGRQDLSSFAELLKVSGYDSILNLPQSYTVWVPTNEGMENVDLNNAEEVMKVVKNHIAKSKLTTTTQESKPVFMLNGKYVDFSRESNGYTFGNSGLVEVNIPASNGLVHVVDNSVEYLDNIWEYIQNTEGLDSLKKYIFSKDTMVFDPINSQLIGYNNDNQPVYDTVEVYGNPFLTYLGSMNVEDSVYTAILPDNNAWIEAYDRITKYLNIPTSAGGEEQQHELTQRLIINDMVFRGDDDNYAAMDSIITTSENVYYEPYKLFEGLMPTEVSNGLVYNASQMPFSDTASFFKEIRVEAEYSTYRDNANSDLNVQTSYGSGLEVSNNRYVEVISTSTSSSSPSNVAFQIPNTLSAKYNIYCVFVPHTITNKDNLVASQVKFRLTYIYSDSGRTRRKTITPVNNTTNISDTTKMLVAPIEFEFADIMDEDQENPIVKLEVISDVFNEEEGLTPNMRIDCIILEPVID</sequence>
<evidence type="ECO:0000313" key="2">
    <source>
        <dbReference type="EMBL" id="MCW3807522.1"/>
    </source>
</evidence>
<name>A0AAE3MH21_9BACT</name>
<dbReference type="PANTHER" id="PTHR10900:SF77">
    <property type="entry name" value="FI19380P1"/>
    <property type="match status" value="1"/>
</dbReference>
<dbReference type="Pfam" id="PF02469">
    <property type="entry name" value="Fasciclin"/>
    <property type="match status" value="1"/>
</dbReference>
<gene>
    <name evidence="2" type="ORF">OM074_17980</name>
</gene>
<dbReference type="Proteomes" id="UP001207408">
    <property type="component" value="Unassembled WGS sequence"/>
</dbReference>
<feature type="domain" description="FAS1" evidence="1">
    <location>
        <begin position="41"/>
        <end position="163"/>
    </location>
</feature>
<dbReference type="SMART" id="SM00554">
    <property type="entry name" value="FAS1"/>
    <property type="match status" value="1"/>
</dbReference>
<dbReference type="InterPro" id="IPR050904">
    <property type="entry name" value="Adhesion/Biosynth-related"/>
</dbReference>
<proteinExistence type="predicted"/>
<accession>A0AAE3MH21</accession>